<evidence type="ECO:0000313" key="1">
    <source>
        <dbReference type="EMBL" id="AJC21062.1"/>
    </source>
</evidence>
<reference evidence="1" key="1">
    <citation type="submission" date="2016-11" db="EMBL/GenBank/DDBJ databases">
        <title>Complete Genome Sequencing of Pandoraea pulmonicola DSM 16583.</title>
        <authorList>
            <person name="Chan K.-G."/>
        </authorList>
    </citation>
    <scope>NUCLEOTIDE SEQUENCE</scope>
    <source>
        <strain evidence="1">DSM 16583</strain>
    </source>
</reference>
<dbReference type="Proteomes" id="UP000035086">
    <property type="component" value="Chromosome"/>
</dbReference>
<sequence length="66" mass="7779">MTSYRSLIFNQIKFWNFEDITDRPFLQAIITFPLNKKCVTTKVFFKAITCQLKLTSPFVCIGEILR</sequence>
<keyword evidence="2" id="KW-1185">Reference proteome</keyword>
<gene>
    <name evidence="1" type="ORF">RO07_12405</name>
</gene>
<proteinExistence type="predicted"/>
<name>A0ABM5S005_PANPU</name>
<protein>
    <submittedName>
        <fullName evidence="1">Uncharacterized protein</fullName>
    </submittedName>
</protein>
<evidence type="ECO:0000313" key="2">
    <source>
        <dbReference type="Proteomes" id="UP000035086"/>
    </source>
</evidence>
<organism evidence="1 2">
    <name type="scientific">Pandoraea pulmonicola</name>
    <dbReference type="NCBI Taxonomy" id="93221"/>
    <lineage>
        <taxon>Bacteria</taxon>
        <taxon>Pseudomonadati</taxon>
        <taxon>Pseudomonadota</taxon>
        <taxon>Betaproteobacteria</taxon>
        <taxon>Burkholderiales</taxon>
        <taxon>Burkholderiaceae</taxon>
        <taxon>Pandoraea</taxon>
    </lineage>
</organism>
<accession>A0ABM5S005</accession>
<dbReference type="EMBL" id="CP010310">
    <property type="protein sequence ID" value="AJC21062.1"/>
    <property type="molecule type" value="Genomic_DNA"/>
</dbReference>